<dbReference type="AlphaFoldDB" id="A0AA35VVV2"/>
<evidence type="ECO:0000256" key="2">
    <source>
        <dbReference type="ARBA" id="ARBA00022704"/>
    </source>
</evidence>
<evidence type="ECO:0000313" key="4">
    <source>
        <dbReference type="EMBL" id="CAI9270892.1"/>
    </source>
</evidence>
<protein>
    <recommendedName>
        <fullName evidence="3">Cystatin domain-containing protein</fullName>
    </recommendedName>
</protein>
<dbReference type="Gene3D" id="3.10.450.10">
    <property type="match status" value="1"/>
</dbReference>
<keyword evidence="1" id="KW-0646">Protease inhibitor</keyword>
<dbReference type="SUPFAM" id="SSF54403">
    <property type="entry name" value="Cystatin/monellin"/>
    <property type="match status" value="1"/>
</dbReference>
<reference evidence="4" key="1">
    <citation type="submission" date="2023-04" db="EMBL/GenBank/DDBJ databases">
        <authorList>
            <person name="Vijverberg K."/>
            <person name="Xiong W."/>
            <person name="Schranz E."/>
        </authorList>
    </citation>
    <scope>NUCLEOTIDE SEQUENCE</scope>
</reference>
<evidence type="ECO:0000313" key="5">
    <source>
        <dbReference type="Proteomes" id="UP001177003"/>
    </source>
</evidence>
<dbReference type="PANTHER" id="PTHR47364">
    <property type="entry name" value="CYSTEINE PROTEINASE INHIBITOR 5"/>
    <property type="match status" value="1"/>
</dbReference>
<dbReference type="InterPro" id="IPR046350">
    <property type="entry name" value="Cystatin_sf"/>
</dbReference>
<dbReference type="EMBL" id="OX465078">
    <property type="protein sequence ID" value="CAI9270892.1"/>
    <property type="molecule type" value="Genomic_DNA"/>
</dbReference>
<dbReference type="Proteomes" id="UP001177003">
    <property type="component" value="Chromosome 2"/>
</dbReference>
<dbReference type="PANTHER" id="PTHR47364:SF2">
    <property type="entry name" value="CYSTEINE PROTEINASE INHIBITOR 5"/>
    <property type="match status" value="1"/>
</dbReference>
<name>A0AA35VVV2_LACSI</name>
<dbReference type="SMART" id="SM00043">
    <property type="entry name" value="CY"/>
    <property type="match status" value="1"/>
</dbReference>
<keyword evidence="5" id="KW-1185">Reference proteome</keyword>
<organism evidence="4 5">
    <name type="scientific">Lactuca saligna</name>
    <name type="common">Willowleaf lettuce</name>
    <dbReference type="NCBI Taxonomy" id="75948"/>
    <lineage>
        <taxon>Eukaryota</taxon>
        <taxon>Viridiplantae</taxon>
        <taxon>Streptophyta</taxon>
        <taxon>Embryophyta</taxon>
        <taxon>Tracheophyta</taxon>
        <taxon>Spermatophyta</taxon>
        <taxon>Magnoliopsida</taxon>
        <taxon>eudicotyledons</taxon>
        <taxon>Gunneridae</taxon>
        <taxon>Pentapetalae</taxon>
        <taxon>asterids</taxon>
        <taxon>campanulids</taxon>
        <taxon>Asterales</taxon>
        <taxon>Asteraceae</taxon>
        <taxon>Cichorioideae</taxon>
        <taxon>Cichorieae</taxon>
        <taxon>Lactucinae</taxon>
        <taxon>Lactuca</taxon>
    </lineage>
</organism>
<sequence>MRHLFVTILIFFLPFLYNFSFALGARTLAGGWNLTGDWTPIDASDPMVIEIGKFAVDEHDKDDHMSLQFEKVVGGESQVVAGTQYNITITAVEGGVENNYVALVWDKPWQKFRQLMSFVGPV</sequence>
<dbReference type="Pfam" id="PF16845">
    <property type="entry name" value="SQAPI"/>
    <property type="match status" value="1"/>
</dbReference>
<evidence type="ECO:0000259" key="3">
    <source>
        <dbReference type="SMART" id="SM00043"/>
    </source>
</evidence>
<gene>
    <name evidence="4" type="ORF">LSALG_LOCUS11183</name>
</gene>
<dbReference type="CDD" id="cd00042">
    <property type="entry name" value="CY"/>
    <property type="match status" value="1"/>
</dbReference>
<accession>A0AA35VVV2</accession>
<feature type="domain" description="Cystatin" evidence="3">
    <location>
        <begin position="33"/>
        <end position="121"/>
    </location>
</feature>
<proteinExistence type="predicted"/>
<evidence type="ECO:0000256" key="1">
    <source>
        <dbReference type="ARBA" id="ARBA00022690"/>
    </source>
</evidence>
<dbReference type="InterPro" id="IPR000010">
    <property type="entry name" value="Cystatin_dom"/>
</dbReference>
<dbReference type="GO" id="GO:0004869">
    <property type="term" value="F:cysteine-type endopeptidase inhibitor activity"/>
    <property type="evidence" value="ECO:0007669"/>
    <property type="project" value="UniProtKB-KW"/>
</dbReference>
<keyword evidence="2" id="KW-0789">Thiol protease inhibitor</keyword>